<dbReference type="Gene3D" id="3.20.190.10">
    <property type="entry name" value="MutM-like, N-terminal"/>
    <property type="match status" value="1"/>
</dbReference>
<feature type="domain" description="Formamidopyrimidine-DNA glycosylase catalytic" evidence="11">
    <location>
        <begin position="8"/>
        <end position="145"/>
    </location>
</feature>
<keyword evidence="13" id="KW-1185">Reference proteome</keyword>
<evidence type="ECO:0000256" key="8">
    <source>
        <dbReference type="ARBA" id="ARBA00023268"/>
    </source>
</evidence>
<keyword evidence="3" id="KW-0227">DNA damage</keyword>
<comment type="caution">
    <text evidence="12">The sequence shown here is derived from an EMBL/GenBank/DDBJ whole genome shotgun (WGS) entry which is preliminary data.</text>
</comment>
<dbReference type="InterPro" id="IPR035937">
    <property type="entry name" value="FPG_N"/>
</dbReference>
<keyword evidence="8" id="KW-0511">Multifunctional enzyme</keyword>
<dbReference type="SUPFAM" id="SSF46946">
    <property type="entry name" value="S13-like H2TH domain"/>
    <property type="match status" value="1"/>
</dbReference>
<keyword evidence="7" id="KW-0456">Lyase</keyword>
<dbReference type="SMART" id="SM01232">
    <property type="entry name" value="H2TH"/>
    <property type="match status" value="1"/>
</dbReference>
<dbReference type="InterPro" id="IPR010979">
    <property type="entry name" value="Ribosomal_uS13-like_H2TH"/>
</dbReference>
<dbReference type="PANTHER" id="PTHR22993:SF9">
    <property type="entry name" value="FORMAMIDOPYRIMIDINE-DNA GLYCOSYLASE"/>
    <property type="match status" value="1"/>
</dbReference>
<evidence type="ECO:0000313" key="13">
    <source>
        <dbReference type="Proteomes" id="UP000789901"/>
    </source>
</evidence>
<reference evidence="12 13" key="1">
    <citation type="submission" date="2021-06" db="EMBL/GenBank/DDBJ databases">
        <authorList>
            <person name="Kallberg Y."/>
            <person name="Tangrot J."/>
            <person name="Rosling A."/>
        </authorList>
    </citation>
    <scope>NUCLEOTIDE SEQUENCE [LARGE SCALE GENOMIC DNA]</scope>
    <source>
        <strain evidence="12 13">120-4 pot B 10/14</strain>
    </source>
</reference>
<keyword evidence="4" id="KW-0378">Hydrolase</keyword>
<dbReference type="EMBL" id="CAJVQB010003225">
    <property type="protein sequence ID" value="CAG8601654.1"/>
    <property type="molecule type" value="Genomic_DNA"/>
</dbReference>
<evidence type="ECO:0000313" key="12">
    <source>
        <dbReference type="EMBL" id="CAG8601654.1"/>
    </source>
</evidence>
<keyword evidence="9" id="KW-0326">Glycosidase</keyword>
<organism evidence="12 13">
    <name type="scientific">Gigaspora margarita</name>
    <dbReference type="NCBI Taxonomy" id="4874"/>
    <lineage>
        <taxon>Eukaryota</taxon>
        <taxon>Fungi</taxon>
        <taxon>Fungi incertae sedis</taxon>
        <taxon>Mucoromycota</taxon>
        <taxon>Glomeromycotina</taxon>
        <taxon>Glomeromycetes</taxon>
        <taxon>Diversisporales</taxon>
        <taxon>Gigasporaceae</taxon>
        <taxon>Gigaspora</taxon>
    </lineage>
</organism>
<dbReference type="SUPFAM" id="SSF81624">
    <property type="entry name" value="N-terminal domain of MutM-like DNA repair proteins"/>
    <property type="match status" value="1"/>
</dbReference>
<protein>
    <submittedName>
        <fullName evidence="12">12213_t:CDS:1</fullName>
    </submittedName>
</protein>
<evidence type="ECO:0000256" key="9">
    <source>
        <dbReference type="ARBA" id="ARBA00023295"/>
    </source>
</evidence>
<evidence type="ECO:0000256" key="6">
    <source>
        <dbReference type="ARBA" id="ARBA00023204"/>
    </source>
</evidence>
<evidence type="ECO:0000256" key="10">
    <source>
        <dbReference type="SAM" id="MobiDB-lite"/>
    </source>
</evidence>
<evidence type="ECO:0000256" key="5">
    <source>
        <dbReference type="ARBA" id="ARBA00023125"/>
    </source>
</evidence>
<feature type="region of interest" description="Disordered" evidence="10">
    <location>
        <begin position="322"/>
        <end position="346"/>
    </location>
</feature>
<name>A0ABN7UIF5_GIGMA</name>
<comment type="catalytic activity">
    <reaction evidence="1">
        <text>Hydrolysis of DNA containing ring-opened 7-methylguanine residues, releasing 2,6-diamino-4-hydroxy-5-(N-methyl)formamidopyrimidine.</text>
        <dbReference type="EC" id="3.2.2.23"/>
    </reaction>
</comment>
<accession>A0ABN7UIF5</accession>
<feature type="non-terminal residue" evidence="12">
    <location>
        <position position="1"/>
    </location>
</feature>
<dbReference type="Pfam" id="PF06831">
    <property type="entry name" value="H2TH"/>
    <property type="match status" value="1"/>
</dbReference>
<sequence length="346" mass="39532">VHLIFVMPELPEVHRAERACNAKLVGKKIVHIESQEDNLVFCDITNKEFEKGLLNKIVVDTGRFGKYFYFLLNEGPHIVMHFGIAGDIRFKDQEIFQYRRPSKDDPKDWPPRFWKFTITLVELSNLSSQTSQNIVMAFTDKRRLARIRLVNSPLQDLPISKLGFDPLLNMPDRQTFKEKTLKRHCPIKALLLDQSFSAGVGNWIADEVLYQSRIHPAQYANTLSDEQITALYENLIFVCQAAVEVNADASLFPSSWLFHYRWGKGNKAGAFMPDGEKILFETVGGRTSAIVPSVQILIQSASKSDIYTSTDLNIKKSTRQKRSTIGENLRSENLPKVSSIKRRRKS</sequence>
<dbReference type="Gene3D" id="1.10.8.50">
    <property type="match status" value="1"/>
</dbReference>
<keyword evidence="6" id="KW-0234">DNA repair</keyword>
<comment type="similarity">
    <text evidence="2">Belongs to the FPG family.</text>
</comment>
<evidence type="ECO:0000259" key="11">
    <source>
        <dbReference type="PROSITE" id="PS51068"/>
    </source>
</evidence>
<dbReference type="InterPro" id="IPR015886">
    <property type="entry name" value="H2TH_FPG"/>
</dbReference>
<dbReference type="PROSITE" id="PS51068">
    <property type="entry name" value="FPG_CAT"/>
    <property type="match status" value="1"/>
</dbReference>
<evidence type="ECO:0000256" key="3">
    <source>
        <dbReference type="ARBA" id="ARBA00022763"/>
    </source>
</evidence>
<proteinExistence type="inferred from homology"/>
<dbReference type="Pfam" id="PF01149">
    <property type="entry name" value="Fapy_DNA_glyco"/>
    <property type="match status" value="1"/>
</dbReference>
<dbReference type="Proteomes" id="UP000789901">
    <property type="component" value="Unassembled WGS sequence"/>
</dbReference>
<evidence type="ECO:0000256" key="2">
    <source>
        <dbReference type="ARBA" id="ARBA00009409"/>
    </source>
</evidence>
<evidence type="ECO:0000256" key="7">
    <source>
        <dbReference type="ARBA" id="ARBA00023239"/>
    </source>
</evidence>
<keyword evidence="5" id="KW-0238">DNA-binding</keyword>
<evidence type="ECO:0000256" key="4">
    <source>
        <dbReference type="ARBA" id="ARBA00022801"/>
    </source>
</evidence>
<gene>
    <name evidence="12" type="ORF">GMARGA_LOCUS6916</name>
</gene>
<dbReference type="PANTHER" id="PTHR22993">
    <property type="entry name" value="FORMAMIDOPYRIMIDINE-DNA GLYCOSYLASE"/>
    <property type="match status" value="1"/>
</dbReference>
<dbReference type="InterPro" id="IPR012319">
    <property type="entry name" value="FPG_cat"/>
</dbReference>
<dbReference type="SMART" id="SM00898">
    <property type="entry name" value="Fapy_DNA_glyco"/>
    <property type="match status" value="1"/>
</dbReference>
<evidence type="ECO:0000256" key="1">
    <source>
        <dbReference type="ARBA" id="ARBA00001668"/>
    </source>
</evidence>